<dbReference type="RefSeq" id="WP_077323097.1">
    <property type="nucleotide sequence ID" value="NZ_CABEHT010000001.1"/>
</dbReference>
<dbReference type="AlphaFoldDB" id="A0A4U9XJH7"/>
<dbReference type="InterPro" id="IPR010390">
    <property type="entry name" value="ABC-2_transporter-like"/>
</dbReference>
<evidence type="ECO:0000313" key="2">
    <source>
        <dbReference type="EMBL" id="VTS12935.1"/>
    </source>
</evidence>
<name>A0A4U9XJH7_9STRE</name>
<accession>A0A4U9XJH7</accession>
<dbReference type="PANTHER" id="PTHR36832">
    <property type="entry name" value="SLR1174 PROTEIN-RELATED"/>
    <property type="match status" value="1"/>
</dbReference>
<protein>
    <submittedName>
        <fullName evidence="2">Daunorubicin resistance transmembrane protein</fullName>
    </submittedName>
</protein>
<evidence type="ECO:0000256" key="1">
    <source>
        <dbReference type="SAM" id="Phobius"/>
    </source>
</evidence>
<gene>
    <name evidence="2" type="ORF">NCTC5386_00768</name>
</gene>
<dbReference type="Proteomes" id="UP000394068">
    <property type="component" value="Unassembled WGS sequence"/>
</dbReference>
<sequence length="272" mass="31074">MLSFWRRYKPFVSSGIQQLITYRVNFFLYRIGDVIGALVAFYLWQAVFRSSQQTLINGFTLTDMTLYVIMSFVTALLTKSDSSFMIGEEVKDGSIIMRLLRPVHFATSYLFMEIGAHWLIFISVGIPFLALILVVKVMAGIPYLYLFYTIFSYVLSILLAFLINFYFNICFGFSAFVFKNLWGSNLLKNSILAFLSGSLIPLAFFPKLIADILSYLPFSSLVYTPVMILLGKYTVNQTVGAILLQVFWLIVMVSLSQLIWKKVQYHLTIQGG</sequence>
<keyword evidence="1" id="KW-0472">Membrane</keyword>
<proteinExistence type="predicted"/>
<feature type="transmembrane region" description="Helical" evidence="1">
    <location>
        <begin position="145"/>
        <end position="167"/>
    </location>
</feature>
<evidence type="ECO:0000313" key="3">
    <source>
        <dbReference type="Proteomes" id="UP000394068"/>
    </source>
</evidence>
<feature type="transmembrane region" description="Helical" evidence="1">
    <location>
        <begin position="239"/>
        <end position="260"/>
    </location>
</feature>
<reference evidence="2 3" key="1">
    <citation type="submission" date="2019-05" db="EMBL/GenBank/DDBJ databases">
        <authorList>
            <consortium name="Pathogen Informatics"/>
        </authorList>
    </citation>
    <scope>NUCLEOTIDE SEQUENCE [LARGE SCALE GENOMIC DNA]</scope>
    <source>
        <strain evidence="2 3">NCTC5386</strain>
    </source>
</reference>
<organism evidence="2 3">
    <name type="scientific">Streptococcus pseudoporcinus</name>
    <dbReference type="NCBI Taxonomy" id="361101"/>
    <lineage>
        <taxon>Bacteria</taxon>
        <taxon>Bacillati</taxon>
        <taxon>Bacillota</taxon>
        <taxon>Bacilli</taxon>
        <taxon>Lactobacillales</taxon>
        <taxon>Streptococcaceae</taxon>
        <taxon>Streptococcus</taxon>
    </lineage>
</organism>
<dbReference type="Pfam" id="PF06182">
    <property type="entry name" value="ABC2_membrane_6"/>
    <property type="match status" value="1"/>
</dbReference>
<feature type="transmembrane region" description="Helical" evidence="1">
    <location>
        <begin position="55"/>
        <end position="77"/>
    </location>
</feature>
<dbReference type="PANTHER" id="PTHR36832:SF1">
    <property type="entry name" value="SLR1174 PROTEIN"/>
    <property type="match status" value="1"/>
</dbReference>
<feature type="transmembrane region" description="Helical" evidence="1">
    <location>
        <begin position="118"/>
        <end position="138"/>
    </location>
</feature>
<feature type="transmembrane region" description="Helical" evidence="1">
    <location>
        <begin position="20"/>
        <end position="43"/>
    </location>
</feature>
<dbReference type="EMBL" id="CABEHT010000001">
    <property type="protein sequence ID" value="VTS12935.1"/>
    <property type="molecule type" value="Genomic_DNA"/>
</dbReference>
<feature type="transmembrane region" description="Helical" evidence="1">
    <location>
        <begin position="212"/>
        <end position="233"/>
    </location>
</feature>
<feature type="transmembrane region" description="Helical" evidence="1">
    <location>
        <begin position="187"/>
        <end position="205"/>
    </location>
</feature>
<keyword evidence="1" id="KW-1133">Transmembrane helix</keyword>
<keyword evidence="1 2" id="KW-0812">Transmembrane</keyword>